<name>A0ABS5KHW3_9ACTN</name>
<protein>
    <submittedName>
        <fullName evidence="1">Uncharacterized protein</fullName>
    </submittedName>
</protein>
<proteinExistence type="predicted"/>
<comment type="caution">
    <text evidence="1">The sequence shown here is derived from an EMBL/GenBank/DDBJ whole genome shotgun (WGS) entry which is preliminary data.</text>
</comment>
<gene>
    <name evidence="1" type="ORF">KGQ19_03080</name>
</gene>
<evidence type="ECO:0000313" key="2">
    <source>
        <dbReference type="Proteomes" id="UP000730482"/>
    </source>
</evidence>
<dbReference type="EMBL" id="JAAFYZ010000007">
    <property type="protein sequence ID" value="MBS2545843.1"/>
    <property type="molecule type" value="Genomic_DNA"/>
</dbReference>
<reference evidence="1 2" key="1">
    <citation type="submission" date="2020-02" db="EMBL/GenBank/DDBJ databases">
        <title>Acidophilic actinobacteria isolated from forest soil.</title>
        <authorList>
            <person name="Golinska P."/>
        </authorList>
    </citation>
    <scope>NUCLEOTIDE SEQUENCE [LARGE SCALE GENOMIC DNA]</scope>
    <source>
        <strain evidence="1 2">NL8</strain>
    </source>
</reference>
<dbReference type="Proteomes" id="UP000730482">
    <property type="component" value="Unassembled WGS sequence"/>
</dbReference>
<sequence>MEIVTAQMLAGALSKALDAAGGEAGRRSLAGLAWIVGKWKTRSGGEAGEALPALDSPLQPEQVPGLAQALAAAAAADPTLAAELADWHRAAVVTVTGAGDVTGTVSGTVDGSVVQARDIAGPVTFN</sequence>
<keyword evidence="2" id="KW-1185">Reference proteome</keyword>
<organism evidence="1 2">
    <name type="scientific">Catenulispora pinistramenti</name>
    <dbReference type="NCBI Taxonomy" id="2705254"/>
    <lineage>
        <taxon>Bacteria</taxon>
        <taxon>Bacillati</taxon>
        <taxon>Actinomycetota</taxon>
        <taxon>Actinomycetes</taxon>
        <taxon>Catenulisporales</taxon>
        <taxon>Catenulisporaceae</taxon>
        <taxon>Catenulispora</taxon>
    </lineage>
</organism>
<evidence type="ECO:0000313" key="1">
    <source>
        <dbReference type="EMBL" id="MBS2545843.1"/>
    </source>
</evidence>
<dbReference type="RefSeq" id="WP_212007500.1">
    <property type="nucleotide sequence ID" value="NZ_JAAFYZ010000007.1"/>
</dbReference>
<accession>A0ABS5KHW3</accession>